<dbReference type="Proteomes" id="UP000467164">
    <property type="component" value="Chromosome"/>
</dbReference>
<keyword evidence="3" id="KW-1185">Reference proteome</keyword>
<accession>A0A7I7LCA9</accession>
<gene>
    <name evidence="2" type="ORF">MSHO_27700</name>
</gene>
<feature type="signal peptide" evidence="1">
    <location>
        <begin position="1"/>
        <end position="26"/>
    </location>
</feature>
<evidence type="ECO:0008006" key="4">
    <source>
        <dbReference type="Google" id="ProtNLM"/>
    </source>
</evidence>
<proteinExistence type="predicted"/>
<name>A0A7I7LCA9_9MYCO</name>
<dbReference type="KEGG" id="msho:MSHO_27700"/>
<protein>
    <recommendedName>
        <fullName evidence="4">PE family protein</fullName>
    </recommendedName>
</protein>
<keyword evidence="1" id="KW-0732">Signal</keyword>
<dbReference type="EMBL" id="AP022572">
    <property type="protein sequence ID" value="BBX57425.1"/>
    <property type="molecule type" value="Genomic_DNA"/>
</dbReference>
<feature type="chain" id="PRO_5029860123" description="PE family protein" evidence="1">
    <location>
        <begin position="27"/>
        <end position="196"/>
    </location>
</feature>
<evidence type="ECO:0000313" key="2">
    <source>
        <dbReference type="EMBL" id="BBX57425.1"/>
    </source>
</evidence>
<sequence>MGARTTCPARTAVTADSSVAVGTAVAAPAAGAASTTGPAFDADGAAAAVTAVAPVAATGRANPVKAGGTCNRAAPSGATLAPSTRIATSPTIAASQPRARRGIGTTAAITGHAPAPAVASVITGALEAIGVAARLRMTCVATGAAGPTVAAGTANPAGTAVHVYADVPGQAGGAGTTIPAGTAGLAREASLTGEQT</sequence>
<reference evidence="2 3" key="1">
    <citation type="journal article" date="2019" name="Emerg. Microbes Infect.">
        <title>Comprehensive subspecies identification of 175 nontuberculous mycobacteria species based on 7547 genomic profiles.</title>
        <authorList>
            <person name="Matsumoto Y."/>
            <person name="Kinjo T."/>
            <person name="Motooka D."/>
            <person name="Nabeya D."/>
            <person name="Jung N."/>
            <person name="Uechi K."/>
            <person name="Horii T."/>
            <person name="Iida T."/>
            <person name="Fujita J."/>
            <person name="Nakamura S."/>
        </authorList>
    </citation>
    <scope>NUCLEOTIDE SEQUENCE [LARGE SCALE GENOMIC DNA]</scope>
    <source>
        <strain evidence="2 3">JCM 12657</strain>
    </source>
</reference>
<dbReference type="AlphaFoldDB" id="A0A7I7LCA9"/>
<organism evidence="2 3">
    <name type="scientific">Mycobacterium shottsii</name>
    <dbReference type="NCBI Taxonomy" id="133549"/>
    <lineage>
        <taxon>Bacteria</taxon>
        <taxon>Bacillati</taxon>
        <taxon>Actinomycetota</taxon>
        <taxon>Actinomycetes</taxon>
        <taxon>Mycobacteriales</taxon>
        <taxon>Mycobacteriaceae</taxon>
        <taxon>Mycobacterium</taxon>
        <taxon>Mycobacterium ulcerans group</taxon>
    </lineage>
</organism>
<evidence type="ECO:0000313" key="3">
    <source>
        <dbReference type="Proteomes" id="UP000467164"/>
    </source>
</evidence>
<evidence type="ECO:0000256" key="1">
    <source>
        <dbReference type="SAM" id="SignalP"/>
    </source>
</evidence>